<dbReference type="InParanoid" id="A0A1W4XRR4"/>
<dbReference type="GO" id="GO:0015630">
    <property type="term" value="C:microtubule cytoskeleton"/>
    <property type="evidence" value="ECO:0007669"/>
    <property type="project" value="TreeGrafter"/>
</dbReference>
<dbReference type="OrthoDB" id="7537227at2759"/>
<keyword evidence="1" id="KW-1185">Reference proteome</keyword>
<dbReference type="PANTHER" id="PTHR23314">
    <property type="entry name" value="SPERM-ASSOCIATED ANTIGEN 6 ARMADILLO REPEAT-CONTAINING"/>
    <property type="match status" value="1"/>
</dbReference>
<dbReference type="Gene3D" id="1.25.10.10">
    <property type="entry name" value="Leucine-rich Repeat Variant"/>
    <property type="match status" value="2"/>
</dbReference>
<evidence type="ECO:0000313" key="1">
    <source>
        <dbReference type="Proteomes" id="UP000192223"/>
    </source>
</evidence>
<dbReference type="PANTHER" id="PTHR23314:SF0">
    <property type="entry name" value="SPERM-ASSOCIATED ANTIGEN 6"/>
    <property type="match status" value="1"/>
</dbReference>
<proteinExistence type="predicted"/>
<reference evidence="2" key="1">
    <citation type="submission" date="2025-08" db="UniProtKB">
        <authorList>
            <consortium name="RefSeq"/>
        </authorList>
    </citation>
    <scope>IDENTIFICATION</scope>
    <source>
        <tissue evidence="2">Entire body</tissue>
    </source>
</reference>
<dbReference type="GeneID" id="108744066"/>
<name>A0A1W4XRR4_AGRPL</name>
<organism evidence="1 2">
    <name type="scientific">Agrilus planipennis</name>
    <name type="common">Emerald ash borer</name>
    <name type="synonym">Agrilus marcopoli</name>
    <dbReference type="NCBI Taxonomy" id="224129"/>
    <lineage>
        <taxon>Eukaryota</taxon>
        <taxon>Metazoa</taxon>
        <taxon>Ecdysozoa</taxon>
        <taxon>Arthropoda</taxon>
        <taxon>Hexapoda</taxon>
        <taxon>Insecta</taxon>
        <taxon>Pterygota</taxon>
        <taxon>Neoptera</taxon>
        <taxon>Endopterygota</taxon>
        <taxon>Coleoptera</taxon>
        <taxon>Polyphaga</taxon>
        <taxon>Elateriformia</taxon>
        <taxon>Buprestoidea</taxon>
        <taxon>Buprestidae</taxon>
        <taxon>Agrilinae</taxon>
        <taxon>Agrilus</taxon>
    </lineage>
</organism>
<dbReference type="Pfam" id="PF00514">
    <property type="entry name" value="Arm"/>
    <property type="match status" value="1"/>
</dbReference>
<sequence>MTARAVYQVFDQYQKSRLNFAQTVGDLALRPVNIQYLIDAGALSLLYHLLSDICIQIQNAAAIAVGRIIHHDAKAGCTVLNMGYVPVLLKDIEKKNKHYKKSALFVLRSLCKHSAEHAEAVLNSGGLEAFIICLDDFEPTVKEAAIWAIGYAARHTQALAQRIVDAGAIPLIVLCLQEPELYLKQVATSALNDIAKHSVNLAQNIVDAGALAYLSKSLNNQDEKLKKQILQCLSSIAKHSNELAEFVVEAEVFPNVLLLFAHSCPAIRKNATTLVREIVKHSLELAQLIVNTGGVGALMEVLKFESEESKVPIIMALGYIAGHSDQLALTVLGCEGIAELTKILYTVEDEATQIVAAWTLGQVGKHGPEHSKEVAAANAFPRLLELYMDPNSSEDLKLKCKTTLKQCLQKCLYLSALEPLLYNAPPDILKYILGQYSKVLPNDPQARRLFVTTGGLKRVQEIEAEPGSTLMEYITIVNACFPDEIVRFYSPGYPDTLLDQVEQYSPQVVILLLID</sequence>
<dbReference type="InterPro" id="IPR016024">
    <property type="entry name" value="ARM-type_fold"/>
</dbReference>
<protein>
    <submittedName>
        <fullName evidence="2">Sperm-associated antigen 6-like</fullName>
    </submittedName>
</protein>
<dbReference type="AlphaFoldDB" id="A0A1W4XRR4"/>
<dbReference type="RefSeq" id="XP_018335168.1">
    <property type="nucleotide sequence ID" value="XM_018479666.2"/>
</dbReference>
<dbReference type="SUPFAM" id="SSF48371">
    <property type="entry name" value="ARM repeat"/>
    <property type="match status" value="1"/>
</dbReference>
<dbReference type="GO" id="GO:0008017">
    <property type="term" value="F:microtubule binding"/>
    <property type="evidence" value="ECO:0007669"/>
    <property type="project" value="TreeGrafter"/>
</dbReference>
<gene>
    <name evidence="2" type="primary">LOC108744066</name>
</gene>
<dbReference type="SMART" id="SM00185">
    <property type="entry name" value="ARM"/>
    <property type="match status" value="7"/>
</dbReference>
<dbReference type="STRING" id="224129.A0A1W4XRR4"/>
<dbReference type="InterPro" id="IPR000225">
    <property type="entry name" value="Armadillo"/>
</dbReference>
<dbReference type="GO" id="GO:0003341">
    <property type="term" value="P:cilium movement"/>
    <property type="evidence" value="ECO:0007669"/>
    <property type="project" value="TreeGrafter"/>
</dbReference>
<evidence type="ECO:0000313" key="2">
    <source>
        <dbReference type="RefSeq" id="XP_018335168.1"/>
    </source>
</evidence>
<dbReference type="KEGG" id="apln:108744066"/>
<accession>A0A1W4XRR4</accession>
<dbReference type="InterPro" id="IPR011989">
    <property type="entry name" value="ARM-like"/>
</dbReference>
<dbReference type="Proteomes" id="UP000192223">
    <property type="component" value="Unplaced"/>
</dbReference>